<feature type="repeat" description="ANK" evidence="3">
    <location>
        <begin position="168"/>
        <end position="200"/>
    </location>
</feature>
<dbReference type="SMART" id="SM00248">
    <property type="entry name" value="ANK"/>
    <property type="match status" value="11"/>
</dbReference>
<evidence type="ECO:0000256" key="1">
    <source>
        <dbReference type="ARBA" id="ARBA00022737"/>
    </source>
</evidence>
<evidence type="ECO:0000313" key="5">
    <source>
        <dbReference type="Proteomes" id="UP000694888"/>
    </source>
</evidence>
<name>A0ABM0JJW8_APLCA</name>
<dbReference type="GeneID" id="101850157"/>
<feature type="repeat" description="ANK" evidence="3">
    <location>
        <begin position="375"/>
        <end position="407"/>
    </location>
</feature>
<dbReference type="RefSeq" id="XP_005095388.1">
    <property type="nucleotide sequence ID" value="XM_005095331.3"/>
</dbReference>
<feature type="region of interest" description="Disordered" evidence="4">
    <location>
        <begin position="1"/>
        <end position="91"/>
    </location>
</feature>
<evidence type="ECO:0000313" key="6">
    <source>
        <dbReference type="RefSeq" id="XP_005095387.1"/>
    </source>
</evidence>
<dbReference type="RefSeq" id="XP_005095387.1">
    <property type="nucleotide sequence ID" value="XM_005095330.3"/>
</dbReference>
<proteinExistence type="predicted"/>
<feature type="repeat" description="ANK" evidence="3">
    <location>
        <begin position="275"/>
        <end position="307"/>
    </location>
</feature>
<dbReference type="PROSITE" id="PS50297">
    <property type="entry name" value="ANK_REP_REGION"/>
    <property type="match status" value="5"/>
</dbReference>
<reference evidence="6 7" key="1">
    <citation type="submission" date="2025-05" db="UniProtKB">
        <authorList>
            <consortium name="RefSeq"/>
        </authorList>
    </citation>
    <scope>IDENTIFICATION</scope>
</reference>
<feature type="compositionally biased region" description="Basic and acidic residues" evidence="4">
    <location>
        <begin position="28"/>
        <end position="40"/>
    </location>
</feature>
<dbReference type="InterPro" id="IPR036770">
    <property type="entry name" value="Ankyrin_rpt-contain_sf"/>
</dbReference>
<feature type="repeat" description="ANK" evidence="3">
    <location>
        <begin position="201"/>
        <end position="233"/>
    </location>
</feature>
<accession>A0ABM0JJW8</accession>
<evidence type="ECO:0000256" key="4">
    <source>
        <dbReference type="SAM" id="MobiDB-lite"/>
    </source>
</evidence>
<sequence>MEPASQNGEQHVPLSAHVSALSLNVSQQKDEGQNGSRDESELSCNPLEEEDAAERSSLAQSRKSSDDGIVSDPPETQDSKSESIEASHHGVLAETTSKSNVIFGEIELLDYRNDGAQENRTFKMILEDFYLAVDEGDAESMERMVGRYNLDVNIIFTASCEFIKRKHRGWCAIHMAASHGDLKLIQYLLSEGSDVEAVTPEGETALHIAAKHGAADVVGLLLECNVFLRDRQNNQGVTALLKAIFNSQQAFKGNYRRCVQLLLGSGCNPNISSSSKVTALHVAVDKGDSLLVSKLIDAGANVNALCDHKTSPLLRALISKHVNSEIVSKLLEAGADTRLKMNGRSMLHIAVSRCDDRIIESFLLSGADPNCKDQTGKTPLWVAVEENNIKVVPILVKGGGMINYVREPQCISLLSQAIILNSLPMVKLLLEYGATTHTETFMWSTPLHIAVDMQNVDIIIELLRANCPLNTTSNAKYAFRPMTPIRLAMELGNVEIICLLMQAGCKVQWSWLREDRISLALASKPDAVNHIRRFLSDIPSLLHLSRLTLREYMGHRFAEVMHGLNEQAIIPQKMSDYLLLRDVLD</sequence>
<dbReference type="PANTHER" id="PTHR24198:SF165">
    <property type="entry name" value="ANKYRIN REPEAT-CONTAINING PROTEIN-RELATED"/>
    <property type="match status" value="1"/>
</dbReference>
<feature type="repeat" description="ANK" evidence="3">
    <location>
        <begin position="442"/>
        <end position="474"/>
    </location>
</feature>
<dbReference type="PRINTS" id="PR01415">
    <property type="entry name" value="ANKYRIN"/>
</dbReference>
<gene>
    <name evidence="6 7" type="primary">LOC101850157</name>
</gene>
<dbReference type="Gene3D" id="1.25.40.20">
    <property type="entry name" value="Ankyrin repeat-containing domain"/>
    <property type="match status" value="3"/>
</dbReference>
<keyword evidence="5" id="KW-1185">Reference proteome</keyword>
<evidence type="ECO:0000256" key="3">
    <source>
        <dbReference type="PROSITE-ProRule" id="PRU00023"/>
    </source>
</evidence>
<keyword evidence="1" id="KW-0677">Repeat</keyword>
<dbReference type="Proteomes" id="UP000694888">
    <property type="component" value="Unplaced"/>
</dbReference>
<organism evidence="5 7">
    <name type="scientific">Aplysia californica</name>
    <name type="common">California sea hare</name>
    <dbReference type="NCBI Taxonomy" id="6500"/>
    <lineage>
        <taxon>Eukaryota</taxon>
        <taxon>Metazoa</taxon>
        <taxon>Spiralia</taxon>
        <taxon>Lophotrochozoa</taxon>
        <taxon>Mollusca</taxon>
        <taxon>Gastropoda</taxon>
        <taxon>Heterobranchia</taxon>
        <taxon>Euthyneura</taxon>
        <taxon>Tectipleura</taxon>
        <taxon>Aplysiida</taxon>
        <taxon>Aplysioidea</taxon>
        <taxon>Aplysiidae</taxon>
        <taxon>Aplysia</taxon>
    </lineage>
</organism>
<dbReference type="PANTHER" id="PTHR24198">
    <property type="entry name" value="ANKYRIN REPEAT AND PROTEIN KINASE DOMAIN-CONTAINING PROTEIN"/>
    <property type="match status" value="1"/>
</dbReference>
<dbReference type="InterPro" id="IPR002110">
    <property type="entry name" value="Ankyrin_rpt"/>
</dbReference>
<dbReference type="Pfam" id="PF12796">
    <property type="entry name" value="Ank_2"/>
    <property type="match status" value="3"/>
</dbReference>
<feature type="compositionally biased region" description="Basic and acidic residues" evidence="4">
    <location>
        <begin position="77"/>
        <end position="88"/>
    </location>
</feature>
<feature type="repeat" description="ANK" evidence="3">
    <location>
        <begin position="342"/>
        <end position="374"/>
    </location>
</feature>
<dbReference type="SUPFAM" id="SSF48403">
    <property type="entry name" value="Ankyrin repeat"/>
    <property type="match status" value="1"/>
</dbReference>
<keyword evidence="2 3" id="KW-0040">ANK repeat</keyword>
<protein>
    <submittedName>
        <fullName evidence="6 7">Ankyrin-2</fullName>
    </submittedName>
</protein>
<dbReference type="Pfam" id="PF00023">
    <property type="entry name" value="Ank"/>
    <property type="match status" value="1"/>
</dbReference>
<evidence type="ECO:0000313" key="7">
    <source>
        <dbReference type="RefSeq" id="XP_005095388.1"/>
    </source>
</evidence>
<dbReference type="PROSITE" id="PS50088">
    <property type="entry name" value="ANK_REPEAT"/>
    <property type="match status" value="6"/>
</dbReference>
<evidence type="ECO:0000256" key="2">
    <source>
        <dbReference type="ARBA" id="ARBA00023043"/>
    </source>
</evidence>